<dbReference type="OrthoDB" id="4158114at2759"/>
<sequence length="147" mass="16482">MSSKSLPTPAQVLAKFYEAETIYMAAAPKERDIAGMASCLSEDFRLYQSPDLPYGGTYEGRSGFKKWSDDMASYFDRLEVIDPQVFEKSGSDSVVVSSTLKLRVRKNGVELVGPLLQAMKVDREKGLLTEIRPFYWNVKGLNEAVQK</sequence>
<dbReference type="GeneID" id="54557669"/>
<evidence type="ECO:0000313" key="1">
    <source>
        <dbReference type="EMBL" id="KAF2171962.1"/>
    </source>
</evidence>
<dbReference type="InterPro" id="IPR032710">
    <property type="entry name" value="NTF2-like_dom_sf"/>
</dbReference>
<evidence type="ECO:0000313" key="2">
    <source>
        <dbReference type="Proteomes" id="UP000799537"/>
    </source>
</evidence>
<dbReference type="RefSeq" id="XP_033672851.1">
    <property type="nucleotide sequence ID" value="XM_033804397.1"/>
</dbReference>
<organism evidence="1 2">
    <name type="scientific">Zasmidium cellare ATCC 36951</name>
    <dbReference type="NCBI Taxonomy" id="1080233"/>
    <lineage>
        <taxon>Eukaryota</taxon>
        <taxon>Fungi</taxon>
        <taxon>Dikarya</taxon>
        <taxon>Ascomycota</taxon>
        <taxon>Pezizomycotina</taxon>
        <taxon>Dothideomycetes</taxon>
        <taxon>Dothideomycetidae</taxon>
        <taxon>Mycosphaerellales</taxon>
        <taxon>Mycosphaerellaceae</taxon>
        <taxon>Zasmidium</taxon>
    </lineage>
</organism>
<dbReference type="Gene3D" id="3.10.450.50">
    <property type="match status" value="1"/>
</dbReference>
<gene>
    <name evidence="1" type="ORF">M409DRAFT_18193</name>
</gene>
<dbReference type="Proteomes" id="UP000799537">
    <property type="component" value="Unassembled WGS sequence"/>
</dbReference>
<dbReference type="AlphaFoldDB" id="A0A6A6D1B9"/>
<name>A0A6A6D1B9_ZASCE</name>
<dbReference type="SUPFAM" id="SSF54427">
    <property type="entry name" value="NTF2-like"/>
    <property type="match status" value="1"/>
</dbReference>
<dbReference type="EMBL" id="ML993582">
    <property type="protein sequence ID" value="KAF2171962.1"/>
    <property type="molecule type" value="Genomic_DNA"/>
</dbReference>
<keyword evidence="2" id="KW-1185">Reference proteome</keyword>
<evidence type="ECO:0008006" key="3">
    <source>
        <dbReference type="Google" id="ProtNLM"/>
    </source>
</evidence>
<accession>A0A6A6D1B9</accession>
<protein>
    <recommendedName>
        <fullName evidence="3">SnoaL-like domain-containing protein</fullName>
    </recommendedName>
</protein>
<reference evidence="1" key="1">
    <citation type="journal article" date="2020" name="Stud. Mycol.">
        <title>101 Dothideomycetes genomes: a test case for predicting lifestyles and emergence of pathogens.</title>
        <authorList>
            <person name="Haridas S."/>
            <person name="Albert R."/>
            <person name="Binder M."/>
            <person name="Bloem J."/>
            <person name="Labutti K."/>
            <person name="Salamov A."/>
            <person name="Andreopoulos B."/>
            <person name="Baker S."/>
            <person name="Barry K."/>
            <person name="Bills G."/>
            <person name="Bluhm B."/>
            <person name="Cannon C."/>
            <person name="Castanera R."/>
            <person name="Culley D."/>
            <person name="Daum C."/>
            <person name="Ezra D."/>
            <person name="Gonzalez J."/>
            <person name="Henrissat B."/>
            <person name="Kuo A."/>
            <person name="Liang C."/>
            <person name="Lipzen A."/>
            <person name="Lutzoni F."/>
            <person name="Magnuson J."/>
            <person name="Mondo S."/>
            <person name="Nolan M."/>
            <person name="Ohm R."/>
            <person name="Pangilinan J."/>
            <person name="Park H.-J."/>
            <person name="Ramirez L."/>
            <person name="Alfaro M."/>
            <person name="Sun H."/>
            <person name="Tritt A."/>
            <person name="Yoshinaga Y."/>
            <person name="Zwiers L.-H."/>
            <person name="Turgeon B."/>
            <person name="Goodwin S."/>
            <person name="Spatafora J."/>
            <person name="Crous P."/>
            <person name="Grigoriev I."/>
        </authorList>
    </citation>
    <scope>NUCLEOTIDE SEQUENCE</scope>
    <source>
        <strain evidence="1">ATCC 36951</strain>
    </source>
</reference>
<proteinExistence type="predicted"/>